<evidence type="ECO:0000256" key="1">
    <source>
        <dbReference type="ARBA" id="ARBA00001946"/>
    </source>
</evidence>
<evidence type="ECO:0000313" key="11">
    <source>
        <dbReference type="Proteomes" id="UP000199048"/>
    </source>
</evidence>
<dbReference type="CDD" id="cd09871">
    <property type="entry name" value="PIN_MtVapC28-VapC30-like"/>
    <property type="match status" value="1"/>
</dbReference>
<dbReference type="EC" id="3.1.-.-" evidence="8"/>
<feature type="binding site" evidence="8">
    <location>
        <position position="8"/>
    </location>
    <ligand>
        <name>Mg(2+)</name>
        <dbReference type="ChEBI" id="CHEBI:18420"/>
    </ligand>
</feature>
<evidence type="ECO:0000256" key="8">
    <source>
        <dbReference type="HAMAP-Rule" id="MF_00265"/>
    </source>
</evidence>
<dbReference type="PANTHER" id="PTHR33653:SF1">
    <property type="entry name" value="RIBONUCLEASE VAPC2"/>
    <property type="match status" value="1"/>
</dbReference>
<dbReference type="AlphaFoldDB" id="A0A1I4LVT9"/>
<dbReference type="OrthoDB" id="32625at2"/>
<evidence type="ECO:0000256" key="4">
    <source>
        <dbReference type="ARBA" id="ARBA00022723"/>
    </source>
</evidence>
<dbReference type="Proteomes" id="UP000199048">
    <property type="component" value="Unassembled WGS sequence"/>
</dbReference>
<keyword evidence="4 8" id="KW-0479">Metal-binding</keyword>
<organism evidence="10 11">
    <name type="scientific">Methylobacterium pseudosasicola</name>
    <dbReference type="NCBI Taxonomy" id="582667"/>
    <lineage>
        <taxon>Bacteria</taxon>
        <taxon>Pseudomonadati</taxon>
        <taxon>Pseudomonadota</taxon>
        <taxon>Alphaproteobacteria</taxon>
        <taxon>Hyphomicrobiales</taxon>
        <taxon>Methylobacteriaceae</taxon>
        <taxon>Methylobacterium</taxon>
    </lineage>
</organism>
<dbReference type="HAMAP" id="MF_00265">
    <property type="entry name" value="VapC_Nob1"/>
    <property type="match status" value="1"/>
</dbReference>
<keyword evidence="11" id="KW-1185">Reference proteome</keyword>
<dbReference type="GO" id="GO:0000287">
    <property type="term" value="F:magnesium ion binding"/>
    <property type="evidence" value="ECO:0007669"/>
    <property type="project" value="UniProtKB-UniRule"/>
</dbReference>
<protein>
    <recommendedName>
        <fullName evidence="8">Ribonuclease VapC</fullName>
        <shortName evidence="8">RNase VapC</shortName>
        <ecNumber evidence="8">3.1.-.-</ecNumber>
    </recommendedName>
    <alternativeName>
        <fullName evidence="8">Toxin VapC</fullName>
    </alternativeName>
</protein>
<keyword evidence="8" id="KW-0800">Toxin</keyword>
<reference evidence="11" key="1">
    <citation type="submission" date="2016-10" db="EMBL/GenBank/DDBJ databases">
        <authorList>
            <person name="Varghese N."/>
            <person name="Submissions S."/>
        </authorList>
    </citation>
    <scope>NUCLEOTIDE SEQUENCE [LARGE SCALE GENOMIC DNA]</scope>
    <source>
        <strain evidence="11">BL36</strain>
    </source>
</reference>
<name>A0A1I4LVT9_9HYPH</name>
<dbReference type="InterPro" id="IPR029060">
    <property type="entry name" value="PIN-like_dom_sf"/>
</dbReference>
<evidence type="ECO:0000313" key="10">
    <source>
        <dbReference type="EMBL" id="SFL94995.1"/>
    </source>
</evidence>
<gene>
    <name evidence="8" type="primary">vapC</name>
    <name evidence="10" type="ORF">SAMN05192568_1014141</name>
</gene>
<evidence type="ECO:0000256" key="7">
    <source>
        <dbReference type="ARBA" id="ARBA00038093"/>
    </source>
</evidence>
<proteinExistence type="inferred from homology"/>
<keyword evidence="5 8" id="KW-0378">Hydrolase</keyword>
<sequence length="132" mass="14169">MSATAVIDTSIFIAILLGEPDAAIHSQAIRLYPKRVMAAATYLECAMVSSKKTTGRADLDDWLLREMVAVVPVDHALAQIAADAFARFGKGRHPAGLNFGDCFAYALARSLNAPLLFKGDDFARTDVLRAGT</sequence>
<dbReference type="STRING" id="582667.SAMN05192568_1014141"/>
<dbReference type="RefSeq" id="WP_092042068.1">
    <property type="nucleotide sequence ID" value="NZ_FOTK01000014.1"/>
</dbReference>
<dbReference type="GO" id="GO:0016787">
    <property type="term" value="F:hydrolase activity"/>
    <property type="evidence" value="ECO:0007669"/>
    <property type="project" value="UniProtKB-KW"/>
</dbReference>
<evidence type="ECO:0000256" key="5">
    <source>
        <dbReference type="ARBA" id="ARBA00022801"/>
    </source>
</evidence>
<feature type="domain" description="PIN" evidence="9">
    <location>
        <begin position="6"/>
        <end position="127"/>
    </location>
</feature>
<dbReference type="SUPFAM" id="SSF88723">
    <property type="entry name" value="PIN domain-like"/>
    <property type="match status" value="1"/>
</dbReference>
<dbReference type="InterPro" id="IPR002716">
    <property type="entry name" value="PIN_dom"/>
</dbReference>
<keyword evidence="3 8" id="KW-0540">Nuclease</keyword>
<dbReference type="InterPro" id="IPR050556">
    <property type="entry name" value="Type_II_TA_system_RNase"/>
</dbReference>
<accession>A0A1I4LVT9</accession>
<comment type="similarity">
    <text evidence="7 8">Belongs to the PINc/VapC protein family.</text>
</comment>
<dbReference type="PANTHER" id="PTHR33653">
    <property type="entry name" value="RIBONUCLEASE VAPC2"/>
    <property type="match status" value="1"/>
</dbReference>
<comment type="function">
    <text evidence="8">Toxic component of a toxin-antitoxin (TA) system. An RNase.</text>
</comment>
<dbReference type="EMBL" id="FOTK01000014">
    <property type="protein sequence ID" value="SFL94995.1"/>
    <property type="molecule type" value="Genomic_DNA"/>
</dbReference>
<dbReference type="InterPro" id="IPR022907">
    <property type="entry name" value="VapC_family"/>
</dbReference>
<evidence type="ECO:0000256" key="6">
    <source>
        <dbReference type="ARBA" id="ARBA00022842"/>
    </source>
</evidence>
<evidence type="ECO:0000256" key="2">
    <source>
        <dbReference type="ARBA" id="ARBA00022649"/>
    </source>
</evidence>
<comment type="cofactor">
    <cofactor evidence="1 8">
        <name>Mg(2+)</name>
        <dbReference type="ChEBI" id="CHEBI:18420"/>
    </cofactor>
</comment>
<dbReference type="GO" id="GO:0090729">
    <property type="term" value="F:toxin activity"/>
    <property type="evidence" value="ECO:0007669"/>
    <property type="project" value="UniProtKB-KW"/>
</dbReference>
<dbReference type="Pfam" id="PF01850">
    <property type="entry name" value="PIN"/>
    <property type="match status" value="1"/>
</dbReference>
<dbReference type="Gene3D" id="3.40.50.1010">
    <property type="entry name" value="5'-nuclease"/>
    <property type="match status" value="1"/>
</dbReference>
<dbReference type="GO" id="GO:0004540">
    <property type="term" value="F:RNA nuclease activity"/>
    <property type="evidence" value="ECO:0007669"/>
    <property type="project" value="InterPro"/>
</dbReference>
<evidence type="ECO:0000259" key="9">
    <source>
        <dbReference type="Pfam" id="PF01850"/>
    </source>
</evidence>
<keyword evidence="2 8" id="KW-1277">Toxin-antitoxin system</keyword>
<evidence type="ECO:0000256" key="3">
    <source>
        <dbReference type="ARBA" id="ARBA00022722"/>
    </source>
</evidence>
<feature type="binding site" evidence="8">
    <location>
        <position position="101"/>
    </location>
    <ligand>
        <name>Mg(2+)</name>
        <dbReference type="ChEBI" id="CHEBI:18420"/>
    </ligand>
</feature>
<keyword evidence="6 8" id="KW-0460">Magnesium</keyword>